<evidence type="ECO:0000313" key="11">
    <source>
        <dbReference type="EMBL" id="MCJ2183058.1"/>
    </source>
</evidence>
<dbReference type="InterPro" id="IPR003442">
    <property type="entry name" value="T6A_TsaE"/>
</dbReference>
<name>A0ABT0BDD2_9SPHN</name>
<evidence type="ECO:0000256" key="3">
    <source>
        <dbReference type="ARBA" id="ARBA00019010"/>
    </source>
</evidence>
<dbReference type="Pfam" id="PF02367">
    <property type="entry name" value="TsaE"/>
    <property type="match status" value="1"/>
</dbReference>
<comment type="caution">
    <text evidence="11">The sequence shown here is derived from an EMBL/GenBank/DDBJ whole genome shotgun (WGS) entry which is preliminary data.</text>
</comment>
<keyword evidence="8" id="KW-0067">ATP-binding</keyword>
<keyword evidence="4" id="KW-0963">Cytoplasm</keyword>
<comment type="similarity">
    <text evidence="2">Belongs to the TsaE family.</text>
</comment>
<accession>A0ABT0BDD2</accession>
<evidence type="ECO:0000256" key="10">
    <source>
        <dbReference type="ARBA" id="ARBA00032441"/>
    </source>
</evidence>
<dbReference type="NCBIfam" id="TIGR00150">
    <property type="entry name" value="T6A_YjeE"/>
    <property type="match status" value="1"/>
</dbReference>
<evidence type="ECO:0000256" key="1">
    <source>
        <dbReference type="ARBA" id="ARBA00004496"/>
    </source>
</evidence>
<keyword evidence="9" id="KW-0460">Magnesium</keyword>
<keyword evidence="7" id="KW-0547">Nucleotide-binding</keyword>
<evidence type="ECO:0000256" key="5">
    <source>
        <dbReference type="ARBA" id="ARBA00022694"/>
    </source>
</evidence>
<keyword evidence="5" id="KW-0819">tRNA processing</keyword>
<evidence type="ECO:0000256" key="6">
    <source>
        <dbReference type="ARBA" id="ARBA00022723"/>
    </source>
</evidence>
<evidence type="ECO:0000256" key="9">
    <source>
        <dbReference type="ARBA" id="ARBA00022842"/>
    </source>
</evidence>
<evidence type="ECO:0000256" key="8">
    <source>
        <dbReference type="ARBA" id="ARBA00022840"/>
    </source>
</evidence>
<protein>
    <recommendedName>
        <fullName evidence="3">tRNA threonylcarbamoyladenosine biosynthesis protein TsaE</fullName>
    </recommendedName>
    <alternativeName>
        <fullName evidence="10">t(6)A37 threonylcarbamoyladenosine biosynthesis protein TsaE</fullName>
    </alternativeName>
</protein>
<dbReference type="PANTHER" id="PTHR33540">
    <property type="entry name" value="TRNA THREONYLCARBAMOYLADENOSINE BIOSYNTHESIS PROTEIN TSAE"/>
    <property type="match status" value="1"/>
</dbReference>
<dbReference type="SUPFAM" id="SSF52540">
    <property type="entry name" value="P-loop containing nucleoside triphosphate hydrolases"/>
    <property type="match status" value="1"/>
</dbReference>
<dbReference type="PANTHER" id="PTHR33540:SF2">
    <property type="entry name" value="TRNA THREONYLCARBAMOYLADENOSINE BIOSYNTHESIS PROTEIN TSAE"/>
    <property type="match status" value="1"/>
</dbReference>
<reference evidence="11" key="1">
    <citation type="submission" date="2022-03" db="EMBL/GenBank/DDBJ databases">
        <title>Identification of a novel bacterium isolated from mangrove sediments.</title>
        <authorList>
            <person name="Pan X."/>
        </authorList>
    </citation>
    <scope>NUCLEOTIDE SEQUENCE</scope>
    <source>
        <strain evidence="11">B1949</strain>
    </source>
</reference>
<dbReference type="EMBL" id="JALHLF010000033">
    <property type="protein sequence ID" value="MCJ2183058.1"/>
    <property type="molecule type" value="Genomic_DNA"/>
</dbReference>
<evidence type="ECO:0000256" key="7">
    <source>
        <dbReference type="ARBA" id="ARBA00022741"/>
    </source>
</evidence>
<evidence type="ECO:0000256" key="2">
    <source>
        <dbReference type="ARBA" id="ARBA00007599"/>
    </source>
</evidence>
<sequence length="152" mass="15932">MTVPLPDLAAMERFGAAIAQALRAGDVVALEGGLGAGKTTLARAIIAALGHEGEVPSPSFAIIEVYDPPHAGPGVRLPLVHADFYRLEHPDEVEEIGLDDYREGAVLIAEWPDHAGGFAHEPGCLSIALEIADAGRIAIARGGADWLGRMPR</sequence>
<comment type="subcellular location">
    <subcellularLocation>
        <location evidence="1">Cytoplasm</location>
    </subcellularLocation>
</comment>
<dbReference type="Proteomes" id="UP001162881">
    <property type="component" value="Unassembled WGS sequence"/>
</dbReference>
<dbReference type="Gene3D" id="3.40.50.300">
    <property type="entry name" value="P-loop containing nucleotide triphosphate hydrolases"/>
    <property type="match status" value="1"/>
</dbReference>
<dbReference type="InterPro" id="IPR027417">
    <property type="entry name" value="P-loop_NTPase"/>
</dbReference>
<keyword evidence="12" id="KW-1185">Reference proteome</keyword>
<gene>
    <name evidence="11" type="primary">tsaE</name>
    <name evidence="11" type="ORF">MTR62_10195</name>
</gene>
<proteinExistence type="inferred from homology"/>
<organism evidence="11 12">
    <name type="scientific">Novosphingobium organovorum</name>
    <dbReference type="NCBI Taxonomy" id="2930092"/>
    <lineage>
        <taxon>Bacteria</taxon>
        <taxon>Pseudomonadati</taxon>
        <taxon>Pseudomonadota</taxon>
        <taxon>Alphaproteobacteria</taxon>
        <taxon>Sphingomonadales</taxon>
        <taxon>Sphingomonadaceae</taxon>
        <taxon>Novosphingobium</taxon>
    </lineage>
</organism>
<keyword evidence="6" id="KW-0479">Metal-binding</keyword>
<dbReference type="RefSeq" id="WP_244020257.1">
    <property type="nucleotide sequence ID" value="NZ_JALHLF010000033.1"/>
</dbReference>
<evidence type="ECO:0000256" key="4">
    <source>
        <dbReference type="ARBA" id="ARBA00022490"/>
    </source>
</evidence>
<evidence type="ECO:0000313" key="12">
    <source>
        <dbReference type="Proteomes" id="UP001162881"/>
    </source>
</evidence>